<dbReference type="Gene3D" id="1.10.1060.10">
    <property type="entry name" value="Alpha-helical ferredoxin"/>
    <property type="match status" value="1"/>
</dbReference>
<dbReference type="InterPro" id="IPR050573">
    <property type="entry name" value="SDH/FRD_Iron-Sulfur"/>
</dbReference>
<reference evidence="14" key="2">
    <citation type="submission" date="2005-06" db="EMBL/GenBank/DDBJ databases">
        <title>Sequencing of the draft genome and assembly of Crocosphaera watsonii WH 8501.</title>
        <authorList>
            <consortium name="US DOE Joint Genome Institute (JGI-PGF)"/>
            <person name="Copeland A."/>
            <person name="Lucas S."/>
            <person name="Lapidus A."/>
            <person name="Barry K."/>
            <person name="Detter C."/>
            <person name="Glavina T."/>
            <person name="Hammon N."/>
            <person name="Israni S."/>
            <person name="Pitluck S."/>
            <person name="Richardson P."/>
        </authorList>
    </citation>
    <scope>NUCLEOTIDE SEQUENCE [LARGE SCALE GENOMIC DNA]</scope>
    <source>
        <strain evidence="14">WH 8501</strain>
    </source>
</reference>
<dbReference type="InterPro" id="IPR009051">
    <property type="entry name" value="Helical_ferredxn"/>
</dbReference>
<comment type="caution">
    <text evidence="14">The sequence shown here is derived from an EMBL/GenBank/DDBJ whole genome shotgun (WGS) entry which is preliminary data.</text>
</comment>
<accession>Q4BW30</accession>
<dbReference type="InterPro" id="IPR004489">
    <property type="entry name" value="Succ_DH/fum_Rdtase_Fe-S"/>
</dbReference>
<evidence type="ECO:0000256" key="9">
    <source>
        <dbReference type="ARBA" id="ARBA00023014"/>
    </source>
</evidence>
<dbReference type="GO" id="GO:0008177">
    <property type="term" value="F:succinate dehydrogenase (quinone) activity"/>
    <property type="evidence" value="ECO:0007669"/>
    <property type="project" value="UniProtKB-EC"/>
</dbReference>
<name>Q4BW30_CROWT</name>
<dbReference type="GO" id="GO:0051538">
    <property type="term" value="F:3 iron, 4 sulfur cluster binding"/>
    <property type="evidence" value="ECO:0007669"/>
    <property type="project" value="UniProtKB-KW"/>
</dbReference>
<evidence type="ECO:0000256" key="7">
    <source>
        <dbReference type="ARBA" id="ARBA00023002"/>
    </source>
</evidence>
<keyword evidence="10 11" id="KW-0003">3Fe-4S</keyword>
<evidence type="ECO:0000256" key="1">
    <source>
        <dbReference type="ARBA" id="ARBA00005163"/>
    </source>
</evidence>
<comment type="catalytic activity">
    <reaction evidence="11">
        <text>a menaquinone + succinate = a menaquinol + fumarate</text>
        <dbReference type="Rhea" id="RHEA:27834"/>
        <dbReference type="Rhea" id="RHEA-COMP:9537"/>
        <dbReference type="Rhea" id="RHEA-COMP:9539"/>
        <dbReference type="ChEBI" id="CHEBI:16374"/>
        <dbReference type="ChEBI" id="CHEBI:18151"/>
        <dbReference type="ChEBI" id="CHEBI:29806"/>
        <dbReference type="ChEBI" id="CHEBI:30031"/>
        <dbReference type="EC" id="1.3.5.1"/>
    </reaction>
</comment>
<dbReference type="GO" id="GO:0022904">
    <property type="term" value="P:respiratory electron transport chain"/>
    <property type="evidence" value="ECO:0007669"/>
    <property type="project" value="TreeGrafter"/>
</dbReference>
<dbReference type="Proteomes" id="UP000003922">
    <property type="component" value="Unassembled WGS sequence"/>
</dbReference>
<dbReference type="GO" id="GO:0051539">
    <property type="term" value="F:4 iron, 4 sulfur cluster binding"/>
    <property type="evidence" value="ECO:0007669"/>
    <property type="project" value="UniProtKB-KW"/>
</dbReference>
<evidence type="ECO:0000256" key="2">
    <source>
        <dbReference type="ARBA" id="ARBA00009433"/>
    </source>
</evidence>
<dbReference type="AlphaFoldDB" id="Q4BW30"/>
<feature type="domain" description="4Fe-4S ferredoxin-type" evidence="13">
    <location>
        <begin position="164"/>
        <end position="192"/>
    </location>
</feature>
<dbReference type="GO" id="GO:0006099">
    <property type="term" value="P:tricarboxylic acid cycle"/>
    <property type="evidence" value="ECO:0007669"/>
    <property type="project" value="UniProtKB-KW"/>
</dbReference>
<gene>
    <name evidence="14" type="ORF">CwatDRAFT_1526</name>
</gene>
<evidence type="ECO:0000256" key="5">
    <source>
        <dbReference type="ARBA" id="ARBA00022714"/>
    </source>
</evidence>
<proteinExistence type="inferred from homology"/>
<dbReference type="PROSITE" id="PS51379">
    <property type="entry name" value="4FE4S_FER_2"/>
    <property type="match status" value="2"/>
</dbReference>
<dbReference type="InterPro" id="IPR017900">
    <property type="entry name" value="4Fe4S_Fe_S_CS"/>
</dbReference>
<dbReference type="NCBIfam" id="NF009227">
    <property type="entry name" value="PRK12577.1"/>
    <property type="match status" value="1"/>
</dbReference>
<dbReference type="Gene3D" id="3.10.20.30">
    <property type="match status" value="1"/>
</dbReference>
<comment type="cofactor">
    <cofactor evidence="11">
        <name>[4Fe-4S] cluster</name>
        <dbReference type="ChEBI" id="CHEBI:49883"/>
    </cofactor>
    <text evidence="11">Binds 1 [4Fe-4S] cluster.</text>
</comment>
<reference evidence="14" key="3">
    <citation type="submission" date="2016-12" db="EMBL/GenBank/DDBJ databases">
        <title>Annotation of the draft genome assembly of Crocosphaera watsonii WH 8501.</title>
        <authorList>
            <consortium name="US DOE Joint Genome Institute (JGI-ORNL)"/>
            <person name="Larimer F."/>
            <person name="Land M."/>
        </authorList>
    </citation>
    <scope>NUCLEOTIDE SEQUENCE</scope>
    <source>
        <strain evidence="14">WH 8501</strain>
    </source>
</reference>
<dbReference type="InterPro" id="IPR036010">
    <property type="entry name" value="2Fe-2S_ferredoxin-like_sf"/>
</dbReference>
<keyword evidence="9 11" id="KW-0411">Iron-sulfur</keyword>
<evidence type="ECO:0000256" key="6">
    <source>
        <dbReference type="ARBA" id="ARBA00022723"/>
    </source>
</evidence>
<evidence type="ECO:0000259" key="12">
    <source>
        <dbReference type="PROSITE" id="PS51085"/>
    </source>
</evidence>
<dbReference type="PROSITE" id="PS51085">
    <property type="entry name" value="2FE2S_FER_2"/>
    <property type="match status" value="1"/>
</dbReference>
<comment type="cofactor">
    <cofactor evidence="11">
        <name>[2Fe-2S] cluster</name>
        <dbReference type="ChEBI" id="CHEBI:190135"/>
    </cofactor>
    <text evidence="11">Binds 1 [2Fe-2S] cluster.</text>
</comment>
<dbReference type="SUPFAM" id="SSF46548">
    <property type="entry name" value="alpha-helical ferredoxin"/>
    <property type="match status" value="1"/>
</dbReference>
<feature type="domain" description="4Fe-4S ferredoxin-type" evidence="13">
    <location>
        <begin position="220"/>
        <end position="251"/>
    </location>
</feature>
<evidence type="ECO:0000256" key="11">
    <source>
        <dbReference type="RuleBase" id="RU361237"/>
    </source>
</evidence>
<comment type="cofactor">
    <cofactor evidence="11">
        <name>[3Fe-4S] cluster</name>
        <dbReference type="ChEBI" id="CHEBI:21137"/>
    </cofactor>
    <text evidence="11">Binds 1 [3Fe-4S] cluster.</text>
</comment>
<dbReference type="Pfam" id="PF13183">
    <property type="entry name" value="Fer4_8"/>
    <property type="match status" value="1"/>
</dbReference>
<evidence type="ECO:0000313" key="14">
    <source>
        <dbReference type="EMBL" id="EAM48112.1"/>
    </source>
</evidence>
<dbReference type="InterPro" id="IPR017896">
    <property type="entry name" value="4Fe4S_Fe-S-bd"/>
</dbReference>
<feature type="domain" description="2Fe-2S ferredoxin-type" evidence="12">
    <location>
        <begin position="21"/>
        <end position="108"/>
    </location>
</feature>
<keyword evidence="3 11" id="KW-0004">4Fe-4S</keyword>
<dbReference type="GO" id="GO:0051537">
    <property type="term" value="F:2 iron, 2 sulfur cluster binding"/>
    <property type="evidence" value="ECO:0007669"/>
    <property type="project" value="UniProtKB-KW"/>
</dbReference>
<keyword evidence="7 14" id="KW-0560">Oxidoreductase</keyword>
<sequence length="354" mass="39996">MGSSSERDNIEEIHPFYYVLMKVLFKVWRQKPKKSPQLESYQLEVQAGNTILECLNRIKWEQDGSLAFRKNCRNTICGSCGMRINGRSALACKQNVGQELEMISASSNGDIPTITVAPLGNMPVIKDLVVDMSGFWDKLQEVDPYVSTKGRKIPEREFLQTPDERSQLDQTGNCIMCGACYSECNALTVNPEFVGPHALAKAERMVADSRDTGTEERLDNYNQVEEGVWGCTRCYYCNAVCPMEVAPMDQISHLKEEILDRNDAQSSRAIRHRKVLIDLVKEGGWIDERKFGVYVVGNYFKDLEGLLSLAPLGLRMLTSGKFPVVFEPSEGKKEVRSLIERVQNYQLSDKALSR</sequence>
<keyword evidence="5 11" id="KW-0001">2Fe-2S</keyword>
<dbReference type="EMBL" id="AADV02000180">
    <property type="protein sequence ID" value="EAM48112.1"/>
    <property type="molecule type" value="Genomic_DNA"/>
</dbReference>
<organism evidence="14 15">
    <name type="scientific">Crocosphaera watsonii WH 8501</name>
    <dbReference type="NCBI Taxonomy" id="165597"/>
    <lineage>
        <taxon>Bacteria</taxon>
        <taxon>Bacillati</taxon>
        <taxon>Cyanobacteriota</taxon>
        <taxon>Cyanophyceae</taxon>
        <taxon>Oscillatoriophycideae</taxon>
        <taxon>Chroococcales</taxon>
        <taxon>Aphanothecaceae</taxon>
        <taxon>Crocosphaera</taxon>
    </lineage>
</organism>
<dbReference type="Pfam" id="PF13085">
    <property type="entry name" value="Fer2_3"/>
    <property type="match status" value="1"/>
</dbReference>
<evidence type="ECO:0000256" key="4">
    <source>
        <dbReference type="ARBA" id="ARBA00022532"/>
    </source>
</evidence>
<dbReference type="NCBIfam" id="NF004616">
    <property type="entry name" value="PRK05950.1"/>
    <property type="match status" value="1"/>
</dbReference>
<comment type="similarity">
    <text evidence="2 11">Belongs to the succinate dehydrogenase/fumarate reductase iron-sulfur protein family.</text>
</comment>
<dbReference type="NCBIfam" id="TIGR00384">
    <property type="entry name" value="dhsB"/>
    <property type="match status" value="1"/>
</dbReference>
<evidence type="ECO:0000313" key="15">
    <source>
        <dbReference type="Proteomes" id="UP000003922"/>
    </source>
</evidence>
<dbReference type="PROSITE" id="PS00198">
    <property type="entry name" value="4FE4S_FER_1"/>
    <property type="match status" value="1"/>
</dbReference>
<evidence type="ECO:0000256" key="8">
    <source>
        <dbReference type="ARBA" id="ARBA00023004"/>
    </source>
</evidence>
<dbReference type="EC" id="1.3.5.1" evidence="11"/>
<dbReference type="InterPro" id="IPR025192">
    <property type="entry name" value="Succ_DH/fum_Rdtase_N"/>
</dbReference>
<dbReference type="PANTHER" id="PTHR11921:SF29">
    <property type="entry name" value="SUCCINATE DEHYDROGENASE [UBIQUINONE] IRON-SULFUR SUBUNIT, MITOCHONDRIAL"/>
    <property type="match status" value="1"/>
</dbReference>
<keyword evidence="8 11" id="KW-0408">Iron</keyword>
<dbReference type="GO" id="GO:0046872">
    <property type="term" value="F:metal ion binding"/>
    <property type="evidence" value="ECO:0007669"/>
    <property type="project" value="UniProtKB-KW"/>
</dbReference>
<keyword evidence="4" id="KW-0816">Tricarboxylic acid cycle</keyword>
<evidence type="ECO:0000256" key="10">
    <source>
        <dbReference type="ARBA" id="ARBA00023291"/>
    </source>
</evidence>
<dbReference type="KEGG" id="cwa:CwatDRAFT_1526"/>
<dbReference type="PANTHER" id="PTHR11921">
    <property type="entry name" value="SUCCINATE DEHYDROGENASE IRON-SULFUR PROTEIN"/>
    <property type="match status" value="1"/>
</dbReference>
<dbReference type="InterPro" id="IPR012675">
    <property type="entry name" value="Beta-grasp_dom_sf"/>
</dbReference>
<evidence type="ECO:0000259" key="13">
    <source>
        <dbReference type="PROSITE" id="PS51379"/>
    </source>
</evidence>
<dbReference type="FunFam" id="1.10.1060.10:FF:000003">
    <property type="entry name" value="Succinate dehydrogenase iron-sulfur subunit"/>
    <property type="match status" value="1"/>
</dbReference>
<keyword evidence="15" id="KW-1185">Reference proteome</keyword>
<dbReference type="GO" id="GO:0009055">
    <property type="term" value="F:electron transfer activity"/>
    <property type="evidence" value="ECO:0007669"/>
    <property type="project" value="InterPro"/>
</dbReference>
<keyword evidence="6 11" id="KW-0479">Metal-binding</keyword>
<dbReference type="InterPro" id="IPR001041">
    <property type="entry name" value="2Fe-2S_ferredoxin-type"/>
</dbReference>
<reference evidence="14" key="1">
    <citation type="submission" date="2004-02" db="EMBL/GenBank/DDBJ databases">
        <authorList>
            <consortium name="DOE Joint Genome Institute"/>
        </authorList>
    </citation>
    <scope>NUCLEOTIDE SEQUENCE [LARGE SCALE GENOMIC DNA]</scope>
    <source>
        <strain evidence="14">WH 8501</strain>
    </source>
</reference>
<comment type="pathway">
    <text evidence="1">Carbohydrate metabolism; tricarboxylic acid cycle.</text>
</comment>
<protein>
    <recommendedName>
        <fullName evidence="11">Fumarate reductase iron-sulfur subunit</fullName>
        <ecNumber evidence="11">1.3.5.1</ecNumber>
    </recommendedName>
</protein>
<dbReference type="SUPFAM" id="SSF54292">
    <property type="entry name" value="2Fe-2S ferredoxin-like"/>
    <property type="match status" value="1"/>
</dbReference>
<evidence type="ECO:0000256" key="3">
    <source>
        <dbReference type="ARBA" id="ARBA00022485"/>
    </source>
</evidence>